<reference evidence="2" key="1">
    <citation type="journal article" date="2022" name="Mol. Ecol. Resour.">
        <title>The genomes of chicory, endive, great burdock and yacon provide insights into Asteraceae palaeo-polyploidization history and plant inulin production.</title>
        <authorList>
            <person name="Fan W."/>
            <person name="Wang S."/>
            <person name="Wang H."/>
            <person name="Wang A."/>
            <person name="Jiang F."/>
            <person name="Liu H."/>
            <person name="Zhao H."/>
            <person name="Xu D."/>
            <person name="Zhang Y."/>
        </authorList>
    </citation>
    <scope>NUCLEOTIDE SEQUENCE [LARGE SCALE GENOMIC DNA]</scope>
    <source>
        <strain evidence="2">cv. Niubang</strain>
    </source>
</reference>
<reference evidence="1 2" key="2">
    <citation type="journal article" date="2022" name="Mol. Ecol. Resour.">
        <title>The genomes of chicory, endive, great burdock and yacon provide insights into Asteraceae paleo-polyploidization history and plant inulin production.</title>
        <authorList>
            <person name="Fan W."/>
            <person name="Wang S."/>
            <person name="Wang H."/>
            <person name="Wang A."/>
            <person name="Jiang F."/>
            <person name="Liu H."/>
            <person name="Zhao H."/>
            <person name="Xu D."/>
            <person name="Zhang Y."/>
        </authorList>
    </citation>
    <scope>NUCLEOTIDE SEQUENCE [LARGE SCALE GENOMIC DNA]</scope>
    <source>
        <strain evidence="2">cv. Niubang</strain>
    </source>
</reference>
<dbReference type="Proteomes" id="UP001055879">
    <property type="component" value="Linkage Group LG01"/>
</dbReference>
<name>A0ACB9FNT9_ARCLA</name>
<organism evidence="1 2">
    <name type="scientific">Arctium lappa</name>
    <name type="common">Greater burdock</name>
    <name type="synonym">Lappa major</name>
    <dbReference type="NCBI Taxonomy" id="4217"/>
    <lineage>
        <taxon>Eukaryota</taxon>
        <taxon>Viridiplantae</taxon>
        <taxon>Streptophyta</taxon>
        <taxon>Embryophyta</taxon>
        <taxon>Tracheophyta</taxon>
        <taxon>Spermatophyta</taxon>
        <taxon>Magnoliopsida</taxon>
        <taxon>eudicotyledons</taxon>
        <taxon>Gunneridae</taxon>
        <taxon>Pentapetalae</taxon>
        <taxon>asterids</taxon>
        <taxon>campanulids</taxon>
        <taxon>Asterales</taxon>
        <taxon>Asteraceae</taxon>
        <taxon>Carduoideae</taxon>
        <taxon>Cardueae</taxon>
        <taxon>Arctiinae</taxon>
        <taxon>Arctium</taxon>
    </lineage>
</organism>
<evidence type="ECO:0000313" key="1">
    <source>
        <dbReference type="EMBL" id="KAI3772832.1"/>
    </source>
</evidence>
<comment type="caution">
    <text evidence="1">The sequence shown here is derived from an EMBL/GenBank/DDBJ whole genome shotgun (WGS) entry which is preliminary data.</text>
</comment>
<gene>
    <name evidence="1" type="ORF">L6452_04026</name>
</gene>
<dbReference type="EMBL" id="CM042047">
    <property type="protein sequence ID" value="KAI3772832.1"/>
    <property type="molecule type" value="Genomic_DNA"/>
</dbReference>
<evidence type="ECO:0000313" key="2">
    <source>
        <dbReference type="Proteomes" id="UP001055879"/>
    </source>
</evidence>
<keyword evidence="2" id="KW-1185">Reference proteome</keyword>
<proteinExistence type="predicted"/>
<sequence length="410" mass="45343">MVTPTPITTISQCLFIYVELENPQKPATPNFHHNHKYSQQININKMVGDGNHHGMMVHVPPWTIIDDPVAAVISPFSPRSPNAAINSLTSMEDYAYFLRNDAALRRYLEEDPDGDGSGSGCTDFDITSEAYACDSFRMYEFKVRKCARCRSHDWTDCPYAHPGEKARRRDPRKYGYSGTACPEFRKGNCKKGDACEFAHGVFECWLHPHRYRTQPCKDGVGCRRRVCFFAHTPEQLRVVSSSSNSPHTAAAADSYDGGSSMKGLPAFFSSPSETSTPPSESPPMSPMDGSLSRSLGSVSVSDMLSSLRRLQLNKSPTVSSSWSLQMGRSLASPRSGFYSLPTTPTRPVTRGGGGFSGIWEEEEEEPVMERVESGRDLRAKMFEKLSKENGVDSPGEGPNPDVGWISELVK</sequence>
<protein>
    <submittedName>
        <fullName evidence="1">Uncharacterized protein</fullName>
    </submittedName>
</protein>
<accession>A0ACB9FNT9</accession>